<dbReference type="WBParaSite" id="SSLN_0000560101-mRNA-1">
    <property type="protein sequence ID" value="SSLN_0000560101-mRNA-1"/>
    <property type="gene ID" value="SSLN_0000560101"/>
</dbReference>
<evidence type="ECO:0000313" key="3">
    <source>
        <dbReference type="WBParaSite" id="SSLN_0000560101-mRNA-1"/>
    </source>
</evidence>
<keyword evidence="2" id="KW-1185">Reference proteome</keyword>
<protein>
    <submittedName>
        <fullName evidence="1 3">Uncharacterized protein</fullName>
    </submittedName>
</protein>
<dbReference type="AlphaFoldDB" id="A0A183SMH4"/>
<reference evidence="3" key="1">
    <citation type="submission" date="2016-06" db="UniProtKB">
        <authorList>
            <consortium name="WormBaseParasite"/>
        </authorList>
    </citation>
    <scope>IDENTIFICATION</scope>
</reference>
<proteinExistence type="predicted"/>
<dbReference type="Proteomes" id="UP000275846">
    <property type="component" value="Unassembled WGS sequence"/>
</dbReference>
<gene>
    <name evidence="1" type="ORF">SSLN_LOCUS5422</name>
</gene>
<organism evidence="3">
    <name type="scientific">Schistocephalus solidus</name>
    <name type="common">Tapeworm</name>
    <dbReference type="NCBI Taxonomy" id="70667"/>
    <lineage>
        <taxon>Eukaryota</taxon>
        <taxon>Metazoa</taxon>
        <taxon>Spiralia</taxon>
        <taxon>Lophotrochozoa</taxon>
        <taxon>Platyhelminthes</taxon>
        <taxon>Cestoda</taxon>
        <taxon>Eucestoda</taxon>
        <taxon>Diphyllobothriidea</taxon>
        <taxon>Diphyllobothriidae</taxon>
        <taxon>Schistocephalus</taxon>
    </lineage>
</organism>
<dbReference type="EMBL" id="UYSU01033241">
    <property type="protein sequence ID" value="VDL91807.1"/>
    <property type="molecule type" value="Genomic_DNA"/>
</dbReference>
<accession>A0A183SMH4</accession>
<reference evidence="1 2" key="2">
    <citation type="submission" date="2018-11" db="EMBL/GenBank/DDBJ databases">
        <authorList>
            <consortium name="Pathogen Informatics"/>
        </authorList>
    </citation>
    <scope>NUCLEOTIDE SEQUENCE [LARGE SCALE GENOMIC DNA]</scope>
    <source>
        <strain evidence="1 2">NST_G2</strain>
    </source>
</reference>
<evidence type="ECO:0000313" key="1">
    <source>
        <dbReference type="EMBL" id="VDL91807.1"/>
    </source>
</evidence>
<name>A0A183SMH4_SCHSO</name>
<evidence type="ECO:0000313" key="2">
    <source>
        <dbReference type="Proteomes" id="UP000275846"/>
    </source>
</evidence>
<sequence length="159" mass="17145">MPCDERTVSKRLGNVADTAAGRVLVWHTTFSNPFCDSSVKNKLSFQVSSHYLSPSTEPGQKVVMARAFPANLACCDIAMSHAFSVATRCLRSSPGGTVAVRYHVRHLVHRSWSRPSAHVMAGADADSHRPSYTPAGITRVLAPSSLALDTNQRAALAVR</sequence>